<sequence>FVNRLYEAWGIGKKGEDKGILILLTVKERRVRIETGYGVEGILPDGLVGEILDRYVVPYLKQGDYGKGLSNAMIAISTIVAKDAKVSLTGNSPIYKSSAHRTSKGGNLFTLILLVIIMTMLLGTRRGRAMLPFLMLMLFMGGGGRGVGGFGSFGGGFGGFGGGMSGGGGAGRGF</sequence>
<dbReference type="EMBL" id="BARW01011892">
    <property type="protein sequence ID" value="GAI77946.1"/>
    <property type="molecule type" value="Genomic_DNA"/>
</dbReference>
<protein>
    <recommendedName>
        <fullName evidence="2">TPM domain-containing protein</fullName>
    </recommendedName>
</protein>
<keyword evidence="1" id="KW-0472">Membrane</keyword>
<feature type="domain" description="TPM" evidence="2">
    <location>
        <begin position="2"/>
        <end position="77"/>
    </location>
</feature>
<feature type="transmembrane region" description="Helical" evidence="1">
    <location>
        <begin position="105"/>
        <end position="123"/>
    </location>
</feature>
<gene>
    <name evidence="3" type="ORF">S12H4_22698</name>
</gene>
<keyword evidence="1" id="KW-1133">Transmembrane helix</keyword>
<dbReference type="Pfam" id="PF04536">
    <property type="entry name" value="TPM_phosphatase"/>
    <property type="match status" value="1"/>
</dbReference>
<keyword evidence="1" id="KW-0812">Transmembrane</keyword>
<feature type="non-terminal residue" evidence="3">
    <location>
        <position position="1"/>
    </location>
</feature>
<organism evidence="3">
    <name type="scientific">marine sediment metagenome</name>
    <dbReference type="NCBI Taxonomy" id="412755"/>
    <lineage>
        <taxon>unclassified sequences</taxon>
        <taxon>metagenomes</taxon>
        <taxon>ecological metagenomes</taxon>
    </lineage>
</organism>
<evidence type="ECO:0000259" key="2">
    <source>
        <dbReference type="Pfam" id="PF04536"/>
    </source>
</evidence>
<dbReference type="InterPro" id="IPR007621">
    <property type="entry name" value="TPM_dom"/>
</dbReference>
<accession>X1SFM6</accession>
<dbReference type="PANTHER" id="PTHR30373:SF2">
    <property type="entry name" value="UPF0603 PROTEIN YGCG"/>
    <property type="match status" value="1"/>
</dbReference>
<dbReference type="Gene3D" id="3.10.310.50">
    <property type="match status" value="1"/>
</dbReference>
<comment type="caution">
    <text evidence="3">The sequence shown here is derived from an EMBL/GenBank/DDBJ whole genome shotgun (WGS) entry which is preliminary data.</text>
</comment>
<dbReference type="AlphaFoldDB" id="X1SFM6"/>
<evidence type="ECO:0000256" key="1">
    <source>
        <dbReference type="SAM" id="Phobius"/>
    </source>
</evidence>
<reference evidence="3" key="1">
    <citation type="journal article" date="2014" name="Front. Microbiol.">
        <title>High frequency of phylogenetically diverse reductive dehalogenase-homologous genes in deep subseafloor sedimentary metagenomes.</title>
        <authorList>
            <person name="Kawai M."/>
            <person name="Futagami T."/>
            <person name="Toyoda A."/>
            <person name="Takaki Y."/>
            <person name="Nishi S."/>
            <person name="Hori S."/>
            <person name="Arai W."/>
            <person name="Tsubouchi T."/>
            <person name="Morono Y."/>
            <person name="Uchiyama I."/>
            <person name="Ito T."/>
            <person name="Fujiyama A."/>
            <person name="Inagaki F."/>
            <person name="Takami H."/>
        </authorList>
    </citation>
    <scope>NUCLEOTIDE SEQUENCE</scope>
    <source>
        <strain evidence="3">Expedition CK06-06</strain>
    </source>
</reference>
<proteinExistence type="predicted"/>
<evidence type="ECO:0000313" key="3">
    <source>
        <dbReference type="EMBL" id="GAI77946.1"/>
    </source>
</evidence>
<name>X1SFM6_9ZZZZ</name>
<dbReference type="PANTHER" id="PTHR30373">
    <property type="entry name" value="UPF0603 PROTEIN YGCG"/>
    <property type="match status" value="1"/>
</dbReference>